<dbReference type="InterPro" id="IPR038107">
    <property type="entry name" value="Glycos_transf_N_sf"/>
</dbReference>
<dbReference type="NCBIfam" id="NF004388">
    <property type="entry name" value="PRK05749.1-4"/>
    <property type="match status" value="1"/>
</dbReference>
<dbReference type="Gene3D" id="3.40.50.2000">
    <property type="entry name" value="Glycogen Phosphorylase B"/>
    <property type="match status" value="1"/>
</dbReference>
<keyword evidence="8" id="KW-0735">Signal-anchor</keyword>
<dbReference type="AlphaFoldDB" id="A0A7R6P0Z3"/>
<dbReference type="GO" id="GO:0009244">
    <property type="term" value="P:lipopolysaccharide core region biosynthetic process"/>
    <property type="evidence" value="ECO:0007669"/>
    <property type="project" value="UniProtKB-UniRule"/>
</dbReference>
<comment type="similarity">
    <text evidence="3">Belongs to the glycosyltransferase group 1 family. Glycosyltransferase 30 subfamily.</text>
</comment>
<keyword evidence="17" id="KW-1185">Reference proteome</keyword>
<keyword evidence="13" id="KW-1003">Cell membrane</keyword>
<proteinExistence type="inferred from homology"/>
<dbReference type="Proteomes" id="UP000595663">
    <property type="component" value="Chromosome"/>
</dbReference>
<dbReference type="GO" id="GO:0043842">
    <property type="term" value="F:Kdo transferase activity"/>
    <property type="evidence" value="ECO:0007669"/>
    <property type="project" value="UniProtKB-EC"/>
</dbReference>
<evidence type="ECO:0000256" key="4">
    <source>
        <dbReference type="ARBA" id="ARBA00012621"/>
    </source>
</evidence>
<keyword evidence="6" id="KW-0997">Cell inner membrane</keyword>
<evidence type="ECO:0000256" key="7">
    <source>
        <dbReference type="ARBA" id="ARBA00022679"/>
    </source>
</evidence>
<dbReference type="FunFam" id="3.40.50.11720:FF:000001">
    <property type="entry name" value="3-deoxy-D-manno-octulosonic acid transferase"/>
    <property type="match status" value="1"/>
</dbReference>
<dbReference type="RefSeq" id="WP_019621014.1">
    <property type="nucleotide sequence ID" value="NZ_AP014545.1"/>
</dbReference>
<evidence type="ECO:0000256" key="2">
    <source>
        <dbReference type="ARBA" id="ARBA00004713"/>
    </source>
</evidence>
<evidence type="ECO:0000256" key="1">
    <source>
        <dbReference type="ARBA" id="ARBA00004388"/>
    </source>
</evidence>
<keyword evidence="16" id="KW-0328">Glycosyltransferase</keyword>
<dbReference type="PANTHER" id="PTHR42755">
    <property type="entry name" value="3-DEOXY-MANNO-OCTULOSONATE CYTIDYLYLTRANSFERASE"/>
    <property type="match status" value="1"/>
</dbReference>
<dbReference type="SUPFAM" id="SSF53756">
    <property type="entry name" value="UDP-Glycosyltransferase/glycogen phosphorylase"/>
    <property type="match status" value="1"/>
</dbReference>
<evidence type="ECO:0000256" key="3">
    <source>
        <dbReference type="ARBA" id="ARBA00006380"/>
    </source>
</evidence>
<keyword evidence="13" id="KW-0472">Membrane</keyword>
<evidence type="ECO:0000313" key="17">
    <source>
        <dbReference type="Proteomes" id="UP000595663"/>
    </source>
</evidence>
<evidence type="ECO:0000256" key="12">
    <source>
        <dbReference type="PIRSR" id="PIRSR639901-2"/>
    </source>
</evidence>
<comment type="catalytic activity">
    <reaction evidence="10 13">
        <text>lipid IVA (E. coli) + CMP-3-deoxy-beta-D-manno-octulosonate = alpha-Kdo-(2-&gt;6)-lipid IVA (E. coli) + CMP + H(+)</text>
        <dbReference type="Rhea" id="RHEA:28066"/>
        <dbReference type="ChEBI" id="CHEBI:15378"/>
        <dbReference type="ChEBI" id="CHEBI:58603"/>
        <dbReference type="ChEBI" id="CHEBI:60364"/>
        <dbReference type="ChEBI" id="CHEBI:60377"/>
        <dbReference type="ChEBI" id="CHEBI:85987"/>
        <dbReference type="EC" id="2.4.99.12"/>
    </reaction>
</comment>
<evidence type="ECO:0000256" key="13">
    <source>
        <dbReference type="RuleBase" id="RU365103"/>
    </source>
</evidence>
<name>A0A7R6P0Z3_9GAMM</name>
<evidence type="ECO:0000259" key="14">
    <source>
        <dbReference type="Pfam" id="PF00534"/>
    </source>
</evidence>
<dbReference type="InterPro" id="IPR007507">
    <property type="entry name" value="Glycos_transf_N"/>
</dbReference>
<gene>
    <name evidence="16" type="primary">kdtA</name>
    <name evidence="16" type="ORF">AMJAP_0215</name>
</gene>
<dbReference type="Pfam" id="PF00534">
    <property type="entry name" value="Glycos_transf_1"/>
    <property type="match status" value="1"/>
</dbReference>
<comment type="function">
    <text evidence="13">Involved in lipopolysaccharide (LPS) biosynthesis. Catalyzes the transfer of 3-deoxy-D-manno-octulosonate (Kdo) residue(s) from CMP-Kdo to lipid IV(A), the tetraacyldisaccharide-1,4'-bisphosphate precursor of lipid A.</text>
</comment>
<dbReference type="EC" id="2.4.99.12" evidence="4 13"/>
<dbReference type="Gene3D" id="3.40.50.11720">
    <property type="entry name" value="3-Deoxy-D-manno-octulosonic-acid transferase, N-terminal domain"/>
    <property type="match status" value="1"/>
</dbReference>
<protein>
    <recommendedName>
        <fullName evidence="5 13">3-deoxy-D-manno-octulosonic acid transferase</fullName>
        <shortName evidence="13">Kdo transferase</shortName>
        <ecNumber evidence="4 13">2.4.99.12</ecNumber>
    </recommendedName>
    <alternativeName>
        <fullName evidence="9 13">Lipid IV(A) 3-deoxy-D-manno-octulosonic acid transferase</fullName>
    </alternativeName>
</protein>
<evidence type="ECO:0000256" key="5">
    <source>
        <dbReference type="ARBA" id="ARBA00019077"/>
    </source>
</evidence>
<dbReference type="GO" id="GO:0009245">
    <property type="term" value="P:lipid A biosynthetic process"/>
    <property type="evidence" value="ECO:0007669"/>
    <property type="project" value="TreeGrafter"/>
</dbReference>
<feature type="site" description="Transition state stabilizer" evidence="12">
    <location>
        <position position="140"/>
    </location>
</feature>
<dbReference type="PANTHER" id="PTHR42755:SF1">
    <property type="entry name" value="3-DEOXY-D-MANNO-OCTULOSONIC ACID TRANSFERASE, MITOCHONDRIAL-RELATED"/>
    <property type="match status" value="1"/>
</dbReference>
<evidence type="ECO:0000313" key="16">
    <source>
        <dbReference type="EMBL" id="BBB24814.1"/>
    </source>
</evidence>
<evidence type="ECO:0000256" key="6">
    <source>
        <dbReference type="ARBA" id="ARBA00022519"/>
    </source>
</evidence>
<comment type="subcellular location">
    <subcellularLocation>
        <location evidence="1">Cell inner membrane</location>
        <topology evidence="1">Single-pass membrane protein</topology>
        <orientation evidence="1">Cytoplasmic side</orientation>
    </subcellularLocation>
    <subcellularLocation>
        <location evidence="13">Cell membrane</location>
    </subcellularLocation>
</comment>
<organism evidence="16 17">
    <name type="scientific">Amphritea japonica ATCC BAA-1530</name>
    <dbReference type="NCBI Taxonomy" id="1278309"/>
    <lineage>
        <taxon>Bacteria</taxon>
        <taxon>Pseudomonadati</taxon>
        <taxon>Pseudomonadota</taxon>
        <taxon>Gammaproteobacteria</taxon>
        <taxon>Oceanospirillales</taxon>
        <taxon>Oceanospirillaceae</taxon>
        <taxon>Amphritea</taxon>
    </lineage>
</organism>
<accession>A0A7R6P0Z3</accession>
<reference evidence="16 17" key="1">
    <citation type="journal article" date="2008" name="Int. J. Syst. Evol. Microbiol.">
        <title>Amphritea japonica sp. nov. and Amphritea balenae sp. nov., isolated from the sediment adjacent to sperm whale carcasses off Kagoshima, Japan.</title>
        <authorList>
            <person name="Miyazaki M."/>
            <person name="Nogi Y."/>
            <person name="Fujiwara Y."/>
            <person name="Kawato M."/>
            <person name="Nagahama T."/>
            <person name="Kubokawa K."/>
            <person name="Horikoshi K."/>
        </authorList>
    </citation>
    <scope>NUCLEOTIDE SEQUENCE [LARGE SCALE GENOMIC DNA]</scope>
    <source>
        <strain evidence="16 17">ATCC BAA-1530</strain>
    </source>
</reference>
<dbReference type="InterPro" id="IPR039901">
    <property type="entry name" value="Kdotransferase"/>
</dbReference>
<dbReference type="KEGG" id="ajp:AMJAP_0215"/>
<feature type="transmembrane region" description="Helical" evidence="13">
    <location>
        <begin position="14"/>
        <end position="33"/>
    </location>
</feature>
<evidence type="ECO:0000259" key="15">
    <source>
        <dbReference type="Pfam" id="PF04413"/>
    </source>
</evidence>
<sequence length="433" mass="48583">MFYLWNALITMARWLYSLLFYCLIPLVLLKLWLRGKQAPEYRCRWAERFGFVDSVEGMRPIWIHAVSFGETMAVIPLVEKLLEAQPEVPVLITSMTPTGSARVISHFGDRVGHCYCPYDLPGALTRFHKRINPRSCVIVETELWPNLIHSCAQRHVPVLVTNARLSARSAAGYQRIKWLAEPMLRCITGVAVQNAQDGERFVELGLAQEKLSVTGSIKFDIQAPEGAVSEAVKLRNAWGAERPVIIAASTHDNEETQLLQVYRNLQSRYNDLVLILVPRHPERFSSIYDQSVKAGFRTCRRSLTQLPAANCQVYLGDTMGELMALYSAADITFVGGSLVERGGHNPLEPAVLGKPVLIGPYVHNFNQIVETMEQELALQVVIDTEELQRAIAELIDHPEQARAMGIRGRNCIEANRGALEQQLQLVTQMAALE</sequence>
<dbReference type="EMBL" id="AP014545">
    <property type="protein sequence ID" value="BBB24814.1"/>
    <property type="molecule type" value="Genomic_DNA"/>
</dbReference>
<dbReference type="Pfam" id="PF04413">
    <property type="entry name" value="Glycos_transf_N"/>
    <property type="match status" value="1"/>
</dbReference>
<dbReference type="UniPathway" id="UPA00958"/>
<keyword evidence="13" id="KW-1133">Transmembrane helix</keyword>
<feature type="domain" description="3-deoxy-D-manno-octulosonic-acid transferase N-terminal" evidence="15">
    <location>
        <begin position="44"/>
        <end position="221"/>
    </location>
</feature>
<comment type="pathway">
    <text evidence="2 13">Bacterial outer membrane biogenesis; LPS core biosynthesis.</text>
</comment>
<keyword evidence="13" id="KW-0448">Lipopolysaccharide biosynthesis</keyword>
<dbReference type="GO" id="GO:0005886">
    <property type="term" value="C:plasma membrane"/>
    <property type="evidence" value="ECO:0007669"/>
    <property type="project" value="UniProtKB-SubCell"/>
</dbReference>
<dbReference type="InterPro" id="IPR001296">
    <property type="entry name" value="Glyco_trans_1"/>
</dbReference>
<dbReference type="FunFam" id="3.40.50.2000:FF:000032">
    <property type="entry name" value="3-deoxy-D-manno-octulosonic acid transferase"/>
    <property type="match status" value="1"/>
</dbReference>
<evidence type="ECO:0000256" key="11">
    <source>
        <dbReference type="PIRSR" id="PIRSR639901-1"/>
    </source>
</evidence>
<feature type="domain" description="Glycosyl transferase family 1" evidence="14">
    <location>
        <begin position="257"/>
        <end position="410"/>
    </location>
</feature>
<evidence type="ECO:0000256" key="10">
    <source>
        <dbReference type="ARBA" id="ARBA00049183"/>
    </source>
</evidence>
<keyword evidence="7 13" id="KW-0808">Transferase</keyword>
<keyword evidence="13" id="KW-0812">Transmembrane</keyword>
<feature type="site" description="Transition state stabilizer" evidence="12">
    <location>
        <position position="218"/>
    </location>
</feature>
<feature type="active site" description="Proton acceptor" evidence="11">
    <location>
        <position position="70"/>
    </location>
</feature>
<evidence type="ECO:0000256" key="8">
    <source>
        <dbReference type="ARBA" id="ARBA00022968"/>
    </source>
</evidence>
<evidence type="ECO:0000256" key="9">
    <source>
        <dbReference type="ARBA" id="ARBA00031445"/>
    </source>
</evidence>